<dbReference type="GO" id="GO:0003735">
    <property type="term" value="F:structural constituent of ribosome"/>
    <property type="evidence" value="ECO:0007669"/>
    <property type="project" value="InterPro"/>
</dbReference>
<dbReference type="PROSITE" id="PS01108">
    <property type="entry name" value="RIBOSOMAL_L24"/>
    <property type="match status" value="1"/>
</dbReference>
<dbReference type="Pfam" id="PF17136">
    <property type="entry name" value="ribosomal_L24"/>
    <property type="match status" value="1"/>
</dbReference>
<keyword evidence="3 8" id="KW-0694">RNA-binding</keyword>
<keyword evidence="12" id="KW-1185">Reference proteome</keyword>
<dbReference type="PANTHER" id="PTHR12903">
    <property type="entry name" value="MITOCHONDRIAL RIBOSOMAL PROTEIN L24"/>
    <property type="match status" value="1"/>
</dbReference>
<dbReference type="Proteomes" id="UP000250831">
    <property type="component" value="Unassembled WGS sequence"/>
</dbReference>
<feature type="domain" description="KOW" evidence="10">
    <location>
        <begin position="14"/>
        <end position="41"/>
    </location>
</feature>
<dbReference type="EMBL" id="QCXX01000008">
    <property type="protein sequence ID" value="PUV21951.1"/>
    <property type="molecule type" value="Genomic_DNA"/>
</dbReference>
<evidence type="ECO:0000313" key="12">
    <source>
        <dbReference type="Proteomes" id="UP000250831"/>
    </source>
</evidence>
<dbReference type="InterPro" id="IPR057264">
    <property type="entry name" value="Ribosomal_uL24_C"/>
</dbReference>
<evidence type="ECO:0000313" key="11">
    <source>
        <dbReference type="EMBL" id="PUV21951.1"/>
    </source>
</evidence>
<dbReference type="RefSeq" id="WP_108636199.1">
    <property type="nucleotide sequence ID" value="NZ_QCXX01000008.1"/>
</dbReference>
<comment type="function">
    <text evidence="8">One of two assembly initiator proteins, it binds directly to the 5'-end of the 23S rRNA, where it nucleates assembly of the 50S subunit.</text>
</comment>
<dbReference type="CDD" id="cd06089">
    <property type="entry name" value="KOW_RPL26"/>
    <property type="match status" value="1"/>
</dbReference>
<evidence type="ECO:0000256" key="4">
    <source>
        <dbReference type="ARBA" id="ARBA00022980"/>
    </source>
</evidence>
<accession>A0A363NMS9</accession>
<dbReference type="GO" id="GO:1990904">
    <property type="term" value="C:ribonucleoprotein complex"/>
    <property type="evidence" value="ECO:0007669"/>
    <property type="project" value="UniProtKB-KW"/>
</dbReference>
<keyword evidence="4 8" id="KW-0689">Ribosomal protein</keyword>
<evidence type="ECO:0000259" key="10">
    <source>
        <dbReference type="SMART" id="SM00739"/>
    </source>
</evidence>
<dbReference type="SUPFAM" id="SSF50104">
    <property type="entry name" value="Translation proteins SH3-like domain"/>
    <property type="match status" value="1"/>
</dbReference>
<evidence type="ECO:0000256" key="1">
    <source>
        <dbReference type="ARBA" id="ARBA00010618"/>
    </source>
</evidence>
<dbReference type="GO" id="GO:0006412">
    <property type="term" value="P:translation"/>
    <property type="evidence" value="ECO:0007669"/>
    <property type="project" value="UniProtKB-UniRule"/>
</dbReference>
<keyword evidence="5 8" id="KW-0687">Ribonucleoprotein</keyword>
<comment type="function">
    <text evidence="7 8">One of the proteins that surrounds the polypeptide exit tunnel on the outside of the subunit.</text>
</comment>
<comment type="subunit">
    <text evidence="8">Part of the 50S ribosomal subunit.</text>
</comment>
<evidence type="ECO:0000256" key="7">
    <source>
        <dbReference type="ARBA" id="ARBA00058688"/>
    </source>
</evidence>
<evidence type="ECO:0000256" key="8">
    <source>
        <dbReference type="HAMAP-Rule" id="MF_01326"/>
    </source>
</evidence>
<dbReference type="OrthoDB" id="9807419at2"/>
<dbReference type="HAMAP" id="MF_01326_B">
    <property type="entry name" value="Ribosomal_uL24_B"/>
    <property type="match status" value="1"/>
</dbReference>
<protein>
    <recommendedName>
        <fullName evidence="6 8">Large ribosomal subunit protein uL24</fullName>
    </recommendedName>
</protein>
<evidence type="ECO:0000256" key="9">
    <source>
        <dbReference type="RuleBase" id="RU003477"/>
    </source>
</evidence>
<evidence type="ECO:0000256" key="3">
    <source>
        <dbReference type="ARBA" id="ARBA00022884"/>
    </source>
</evidence>
<dbReference type="InterPro" id="IPR014722">
    <property type="entry name" value="Rib_uL2_dom2"/>
</dbReference>
<dbReference type="AlphaFoldDB" id="A0A363NMS9"/>
<proteinExistence type="inferred from homology"/>
<dbReference type="InterPro" id="IPR041988">
    <property type="entry name" value="Ribosomal_uL24_KOW"/>
</dbReference>
<dbReference type="InterPro" id="IPR008991">
    <property type="entry name" value="Translation_prot_SH3-like_sf"/>
</dbReference>
<organism evidence="11 12">
    <name type="scientific">Sphingobacterium athyrii</name>
    <dbReference type="NCBI Taxonomy" id="2152717"/>
    <lineage>
        <taxon>Bacteria</taxon>
        <taxon>Pseudomonadati</taxon>
        <taxon>Bacteroidota</taxon>
        <taxon>Sphingobacteriia</taxon>
        <taxon>Sphingobacteriales</taxon>
        <taxon>Sphingobacteriaceae</taxon>
        <taxon>Sphingobacterium</taxon>
    </lineage>
</organism>
<evidence type="ECO:0000256" key="6">
    <source>
        <dbReference type="ARBA" id="ARBA00035206"/>
    </source>
</evidence>
<dbReference type="NCBIfam" id="TIGR01079">
    <property type="entry name" value="rplX_bact"/>
    <property type="match status" value="1"/>
</dbReference>
<keyword evidence="2 8" id="KW-0699">rRNA-binding</keyword>
<dbReference type="Gene3D" id="2.30.30.30">
    <property type="match status" value="1"/>
</dbReference>
<dbReference type="InterPro" id="IPR005824">
    <property type="entry name" value="KOW"/>
</dbReference>
<gene>
    <name evidence="8" type="primary">rplX</name>
    <name evidence="11" type="ORF">DCO56_23740</name>
</gene>
<dbReference type="Pfam" id="PF00467">
    <property type="entry name" value="KOW"/>
    <property type="match status" value="1"/>
</dbReference>
<comment type="caution">
    <text evidence="11">The sequence shown here is derived from an EMBL/GenBank/DDBJ whole genome shotgun (WGS) entry which is preliminary data.</text>
</comment>
<dbReference type="SMART" id="SM00739">
    <property type="entry name" value="KOW"/>
    <property type="match status" value="1"/>
</dbReference>
<dbReference type="GO" id="GO:0005840">
    <property type="term" value="C:ribosome"/>
    <property type="evidence" value="ECO:0007669"/>
    <property type="project" value="UniProtKB-KW"/>
</dbReference>
<name>A0A363NMS9_9SPHI</name>
<dbReference type="InterPro" id="IPR005825">
    <property type="entry name" value="Ribosomal_uL24_CS"/>
</dbReference>
<dbReference type="GO" id="GO:0019843">
    <property type="term" value="F:rRNA binding"/>
    <property type="evidence" value="ECO:0007669"/>
    <property type="project" value="UniProtKB-UniRule"/>
</dbReference>
<comment type="similarity">
    <text evidence="1 8 9">Belongs to the universal ribosomal protein uL24 family.</text>
</comment>
<evidence type="ECO:0000256" key="2">
    <source>
        <dbReference type="ARBA" id="ARBA00022730"/>
    </source>
</evidence>
<dbReference type="FunFam" id="2.30.30.30:FF:000004">
    <property type="entry name" value="50S ribosomal protein L24"/>
    <property type="match status" value="1"/>
</dbReference>
<dbReference type="InterPro" id="IPR003256">
    <property type="entry name" value="Ribosomal_uL24"/>
</dbReference>
<evidence type="ECO:0000256" key="5">
    <source>
        <dbReference type="ARBA" id="ARBA00023274"/>
    </source>
</evidence>
<sequence length="115" mass="12251">MAIKKTKTTTHKIKIKKGDLVKVIAGNSKGVQGKVLTVLVDKNRAIVEGANIVKKHTKPSAANPNGGIIEKEAGINISNLAVIDPKTGETTRVGRKLNADGKLVRYAKKSGEEIK</sequence>
<reference evidence="11 12" key="1">
    <citation type="submission" date="2018-04" db="EMBL/GenBank/DDBJ databases">
        <title>Sphingobacterium sp. M46 Genome.</title>
        <authorList>
            <person name="Cheng J."/>
            <person name="Li Y."/>
        </authorList>
    </citation>
    <scope>NUCLEOTIDE SEQUENCE [LARGE SCALE GENOMIC DNA]</scope>
    <source>
        <strain evidence="11 12">M46</strain>
    </source>
</reference>